<dbReference type="GO" id="GO:0005615">
    <property type="term" value="C:extracellular space"/>
    <property type="evidence" value="ECO:0007669"/>
    <property type="project" value="TreeGrafter"/>
</dbReference>
<dbReference type="PANTHER" id="PTHR10974">
    <property type="entry name" value="FI08016P-RELATED"/>
    <property type="match status" value="1"/>
</dbReference>
<evidence type="ECO:0000313" key="1">
    <source>
        <dbReference type="EMBL" id="KAJ8726517.1"/>
    </source>
</evidence>
<reference evidence="1" key="1">
    <citation type="submission" date="2023-03" db="EMBL/GenBank/DDBJ databases">
        <title>Chromosome-level genomes of two armyworms, Mythimna separata and Mythimna loreyi, provide insights into the biosynthesis and reception of sex pheromones.</title>
        <authorList>
            <person name="Zhao H."/>
        </authorList>
    </citation>
    <scope>NUCLEOTIDE SEQUENCE</scope>
    <source>
        <strain evidence="1">BeijingLab</strain>
        <tissue evidence="1">Pupa</tissue>
    </source>
</reference>
<dbReference type="Pfam" id="PF02995">
    <property type="entry name" value="DUF229"/>
    <property type="match status" value="1"/>
</dbReference>
<organism evidence="1 2">
    <name type="scientific">Mythimna separata</name>
    <name type="common">Oriental armyworm</name>
    <name type="synonym">Pseudaletia separata</name>
    <dbReference type="NCBI Taxonomy" id="271217"/>
    <lineage>
        <taxon>Eukaryota</taxon>
        <taxon>Metazoa</taxon>
        <taxon>Ecdysozoa</taxon>
        <taxon>Arthropoda</taxon>
        <taxon>Hexapoda</taxon>
        <taxon>Insecta</taxon>
        <taxon>Pterygota</taxon>
        <taxon>Neoptera</taxon>
        <taxon>Endopterygota</taxon>
        <taxon>Lepidoptera</taxon>
        <taxon>Glossata</taxon>
        <taxon>Ditrysia</taxon>
        <taxon>Noctuoidea</taxon>
        <taxon>Noctuidae</taxon>
        <taxon>Noctuinae</taxon>
        <taxon>Hadenini</taxon>
        <taxon>Mythimna</taxon>
    </lineage>
</organism>
<dbReference type="PANTHER" id="PTHR10974:SF1">
    <property type="entry name" value="FI08016P-RELATED"/>
    <property type="match status" value="1"/>
</dbReference>
<accession>A0AAD7YSN9</accession>
<gene>
    <name evidence="1" type="ORF">PYW07_001215</name>
</gene>
<comment type="caution">
    <text evidence="1">The sequence shown here is derived from an EMBL/GenBank/DDBJ whole genome shotgun (WGS) entry which is preliminary data.</text>
</comment>
<dbReference type="AlphaFoldDB" id="A0AAD7YSN9"/>
<keyword evidence="2" id="KW-1185">Reference proteome</keyword>
<evidence type="ECO:0000313" key="2">
    <source>
        <dbReference type="Proteomes" id="UP001231518"/>
    </source>
</evidence>
<name>A0AAD7YSN9_MYTSE</name>
<dbReference type="EMBL" id="JARGEI010000009">
    <property type="protein sequence ID" value="KAJ8726517.1"/>
    <property type="molecule type" value="Genomic_DNA"/>
</dbReference>
<dbReference type="InterPro" id="IPR004245">
    <property type="entry name" value="DUF229"/>
</dbReference>
<dbReference type="Proteomes" id="UP001231518">
    <property type="component" value="Chromosome 10"/>
</dbReference>
<protein>
    <submittedName>
        <fullName evidence="1">Uncharacterized protein</fullName>
    </submittedName>
</protein>
<sequence>MSLFLPIPGNRTCKMAGIDDHWCTCHKGIKIPTNSLDARVTAEQLVKQINEYVKEQQQCVELTLAAVLDVTEMIAGEPREKEVGWREFMAVVRTTPGDGVFEGTLRQHRQAWSLAGTISRLNLYGEQSHCVDHYQLKLYCYCR</sequence>
<proteinExistence type="predicted"/>